<dbReference type="PANTHER" id="PTHR11236:SF9">
    <property type="entry name" value="ANTHRANILATE SYNTHASE COMPONENT 1"/>
    <property type="match status" value="1"/>
</dbReference>
<dbReference type="SUPFAM" id="SSF56322">
    <property type="entry name" value="ADC synthase"/>
    <property type="match status" value="1"/>
</dbReference>
<comment type="caution">
    <text evidence="2">The sequence shown here is derived from an EMBL/GenBank/DDBJ whole genome shotgun (WGS) entry which is preliminary data.</text>
</comment>
<dbReference type="PRINTS" id="PR00095">
    <property type="entry name" value="ANTSNTHASEI"/>
</dbReference>
<name>A0A0F9C9R6_9ZZZZ</name>
<dbReference type="PANTHER" id="PTHR11236">
    <property type="entry name" value="AMINOBENZOATE/ANTHRANILATE SYNTHASE"/>
    <property type="match status" value="1"/>
</dbReference>
<dbReference type="GO" id="GO:0000162">
    <property type="term" value="P:L-tryptophan biosynthetic process"/>
    <property type="evidence" value="ECO:0007669"/>
    <property type="project" value="TreeGrafter"/>
</dbReference>
<feature type="non-terminal residue" evidence="2">
    <location>
        <position position="1"/>
    </location>
</feature>
<feature type="domain" description="Chorismate-utilising enzyme C-terminal" evidence="1">
    <location>
        <begin position="2"/>
        <end position="156"/>
    </location>
</feature>
<dbReference type="EMBL" id="LAZR01047790">
    <property type="protein sequence ID" value="KKK93401.1"/>
    <property type="molecule type" value="Genomic_DNA"/>
</dbReference>
<reference evidence="2" key="1">
    <citation type="journal article" date="2015" name="Nature">
        <title>Complex archaea that bridge the gap between prokaryotes and eukaryotes.</title>
        <authorList>
            <person name="Spang A."/>
            <person name="Saw J.H."/>
            <person name="Jorgensen S.L."/>
            <person name="Zaremba-Niedzwiedzka K."/>
            <person name="Martijn J."/>
            <person name="Lind A.E."/>
            <person name="van Eijk R."/>
            <person name="Schleper C."/>
            <person name="Guy L."/>
            <person name="Ettema T.J."/>
        </authorList>
    </citation>
    <scope>NUCLEOTIDE SEQUENCE</scope>
</reference>
<gene>
    <name evidence="2" type="ORF">LCGC14_2693240</name>
</gene>
<dbReference type="InterPro" id="IPR015890">
    <property type="entry name" value="Chorismate_C"/>
</dbReference>
<dbReference type="InterPro" id="IPR005801">
    <property type="entry name" value="ADC_synthase"/>
</dbReference>
<evidence type="ECO:0000313" key="2">
    <source>
        <dbReference type="EMBL" id="KKK93401.1"/>
    </source>
</evidence>
<dbReference type="InterPro" id="IPR019999">
    <property type="entry name" value="Anth_synth_I-like"/>
</dbReference>
<accession>A0A0F9C9R6</accession>
<evidence type="ECO:0000259" key="1">
    <source>
        <dbReference type="Pfam" id="PF00425"/>
    </source>
</evidence>
<dbReference type="Pfam" id="PF00425">
    <property type="entry name" value="Chorismate_bind"/>
    <property type="match status" value="1"/>
</dbReference>
<dbReference type="Gene3D" id="3.60.120.10">
    <property type="entry name" value="Anthranilate synthase"/>
    <property type="match status" value="1"/>
</dbReference>
<protein>
    <recommendedName>
        <fullName evidence="1">Chorismate-utilising enzyme C-terminal domain-containing protein</fullName>
    </recommendedName>
</protein>
<dbReference type="AlphaFoldDB" id="A0A0F9C9R6"/>
<sequence length="164" mass="18169">ILKNELMNSSKEAAELNMITDLLRNDLGKISEIGSIQVVGSRIIHPYATVWHTYSHIKGKVLSNLKSVDALLSMFPGGSITGCPKKRAMEIIDELEPTMRGIYTGCIGFIDPDDSLDFNIAIRTFIKKGDKVFLQVGGGIVYDSNEKDEYQETLDKVKSFLGII</sequence>
<proteinExistence type="predicted"/>
<organism evidence="2">
    <name type="scientific">marine sediment metagenome</name>
    <dbReference type="NCBI Taxonomy" id="412755"/>
    <lineage>
        <taxon>unclassified sequences</taxon>
        <taxon>metagenomes</taxon>
        <taxon>ecological metagenomes</taxon>
    </lineage>
</organism>